<dbReference type="Pfam" id="PF00512">
    <property type="entry name" value="HisKA"/>
    <property type="match status" value="1"/>
</dbReference>
<protein>
    <recommendedName>
        <fullName evidence="4">histidine kinase</fullName>
        <ecNumber evidence="4">2.7.13.3</ecNumber>
    </recommendedName>
</protein>
<keyword evidence="8 13" id="KW-0812">Transmembrane</keyword>
<dbReference type="SMART" id="SM00387">
    <property type="entry name" value="HATPase_c"/>
    <property type="match status" value="1"/>
</dbReference>
<dbReference type="Gene3D" id="1.10.287.130">
    <property type="match status" value="1"/>
</dbReference>
<dbReference type="PANTHER" id="PTHR43047">
    <property type="entry name" value="TWO-COMPONENT HISTIDINE PROTEIN KINASE"/>
    <property type="match status" value="1"/>
</dbReference>
<keyword evidence="11" id="KW-0902">Two-component regulatory system</keyword>
<dbReference type="SMART" id="SM00388">
    <property type="entry name" value="HisKA"/>
    <property type="match status" value="1"/>
</dbReference>
<dbReference type="Proteomes" id="UP000544110">
    <property type="component" value="Unassembled WGS sequence"/>
</dbReference>
<dbReference type="CDD" id="cd00130">
    <property type="entry name" value="PAS"/>
    <property type="match status" value="2"/>
</dbReference>
<feature type="domain" description="Histidine kinase" evidence="14">
    <location>
        <begin position="724"/>
        <end position="943"/>
    </location>
</feature>
<evidence type="ECO:0000256" key="4">
    <source>
        <dbReference type="ARBA" id="ARBA00012438"/>
    </source>
</evidence>
<dbReference type="InterPro" id="IPR001610">
    <property type="entry name" value="PAC"/>
</dbReference>
<dbReference type="PROSITE" id="PS50112">
    <property type="entry name" value="PAS"/>
    <property type="match status" value="2"/>
</dbReference>
<keyword evidence="7" id="KW-0808">Transferase</keyword>
<dbReference type="AlphaFoldDB" id="A0A7Y9RUG7"/>
<comment type="cofactor">
    <cofactor evidence="2">
        <name>a divalent metal cation</name>
        <dbReference type="ChEBI" id="CHEBI:60240"/>
    </cofactor>
</comment>
<dbReference type="GO" id="GO:0009927">
    <property type="term" value="F:histidine phosphotransfer kinase activity"/>
    <property type="evidence" value="ECO:0007669"/>
    <property type="project" value="TreeGrafter"/>
</dbReference>
<keyword evidence="9" id="KW-0418">Kinase</keyword>
<sequence length="957" mass="99162">MRRERLAPAGAVALALVAVVLTGASAVHWAPAGSAVATWWPAAGIAVALVAVVPRAWVLPAVLGVVVAAGAANAIAGRELLLASLFGLCNGAEALIAGSLLRRGRGGRARLETLDDLFRLLGACLAGVSVTALGVAAAVAAVGPGDPVAAWRSVLAAHSAALLVLVPVALTWRHRWPPRDRAGELLLQSSALVVVTALVFAPDQHHGLAYAPLPLLVWAGLRLGTRVTSLQLAVLAAGSTWATAQGAGPFVAHEGHPDLTPALTGTLVQTFLLCTAVTALPLALTVAQRGRLLEQVRASETLFRSNFTGAVVGMVLLREDERGLTVHEANDAAVQMLGAPGPAGVVGRALPDLLRDTGRLAEALPRLARGDLASWSAESDTTSPGGGRVRLHLAPILDDDDGLCFAAQLRDVTEEHRSRQRLRAERELLRATLAATGALIVVTDTEGTVVRVNAATVRATGVPEEELLGHPVWTHLTLPGTDAWLREVAGGGDGTAVPAAAGPGAGAGAGTSAGASAGAETVLRTAEGRTLHVAWSTDVVRDADDRPTHVVLTGADVTAERAAAGLMSRVMDSDLGTVLLALDHDGVVTQANRGAARLLGVPAEELAGRAFTDLLDAGELATWARGRGGTPGFETVAEWAAAAGCGATREWTWRLGDGPAATVSTALSVVRDTTTQEVGWFCVGRDVTASRRSHELLVAALEKERHASDRLRELDAAKNDFVSTVSHELRTPVTSIVGYAEMLSDGGAGELDALQASMLAAIERNGQRLIALADDLLTLSRLESGTQAVDLVPLDLRDTVRSAETALRPLLSGRWLDLALDVPDQPVPVRGDVAQLDRVLLNLLSNAVKFTEDGGSVGCALQVVDAEARLVVSDTGIGVPLAEQASLFSKFYRATAAQERAIQGTGLGLSIVASILESHGGRVEVDSVVDEGTRFTVSLPLHAGSGDRLGREPETVA</sequence>
<dbReference type="InterPro" id="IPR003594">
    <property type="entry name" value="HATPase_dom"/>
</dbReference>
<keyword evidence="6" id="KW-0597">Phosphoprotein</keyword>
<dbReference type="InterPro" id="IPR036097">
    <property type="entry name" value="HisK_dim/P_sf"/>
</dbReference>
<feature type="transmembrane region" description="Helical" evidence="13">
    <location>
        <begin position="36"/>
        <end position="53"/>
    </location>
</feature>
<feature type="transmembrane region" description="Helical" evidence="13">
    <location>
        <begin position="58"/>
        <end position="76"/>
    </location>
</feature>
<organism evidence="16 17">
    <name type="scientific">Nocardioides perillae</name>
    <dbReference type="NCBI Taxonomy" id="1119534"/>
    <lineage>
        <taxon>Bacteria</taxon>
        <taxon>Bacillati</taxon>
        <taxon>Actinomycetota</taxon>
        <taxon>Actinomycetes</taxon>
        <taxon>Propionibacteriales</taxon>
        <taxon>Nocardioidaceae</taxon>
        <taxon>Nocardioides</taxon>
    </lineage>
</organism>
<dbReference type="InterPro" id="IPR005467">
    <property type="entry name" value="His_kinase_dom"/>
</dbReference>
<dbReference type="SUPFAM" id="SSF55874">
    <property type="entry name" value="ATPase domain of HSP90 chaperone/DNA topoisomerase II/histidine kinase"/>
    <property type="match status" value="1"/>
</dbReference>
<dbReference type="PRINTS" id="PR00344">
    <property type="entry name" value="BCTRLSENSOR"/>
</dbReference>
<dbReference type="InterPro" id="IPR004358">
    <property type="entry name" value="Sig_transdc_His_kin-like_C"/>
</dbReference>
<evidence type="ECO:0000256" key="11">
    <source>
        <dbReference type="ARBA" id="ARBA00023012"/>
    </source>
</evidence>
<dbReference type="InterPro" id="IPR035965">
    <property type="entry name" value="PAS-like_dom_sf"/>
</dbReference>
<keyword evidence="10 13" id="KW-1133">Transmembrane helix</keyword>
<dbReference type="SMART" id="SM00086">
    <property type="entry name" value="PAC"/>
    <property type="match status" value="2"/>
</dbReference>
<dbReference type="EMBL" id="JACCAC010000001">
    <property type="protein sequence ID" value="NYG55546.1"/>
    <property type="molecule type" value="Genomic_DNA"/>
</dbReference>
<dbReference type="NCBIfam" id="TIGR00229">
    <property type="entry name" value="sensory_box"/>
    <property type="match status" value="2"/>
</dbReference>
<dbReference type="GO" id="GO:0005886">
    <property type="term" value="C:plasma membrane"/>
    <property type="evidence" value="ECO:0007669"/>
    <property type="project" value="UniProtKB-SubCell"/>
</dbReference>
<evidence type="ECO:0000256" key="10">
    <source>
        <dbReference type="ARBA" id="ARBA00022989"/>
    </source>
</evidence>
<evidence type="ECO:0000256" key="7">
    <source>
        <dbReference type="ARBA" id="ARBA00022679"/>
    </source>
</evidence>
<comment type="subcellular location">
    <subcellularLocation>
        <location evidence="3">Cell membrane</location>
        <topology evidence="3">Multi-pass membrane protein</topology>
    </subcellularLocation>
</comment>
<evidence type="ECO:0000313" key="16">
    <source>
        <dbReference type="EMBL" id="NYG55546.1"/>
    </source>
</evidence>
<feature type="domain" description="PAS" evidence="15">
    <location>
        <begin position="563"/>
        <end position="615"/>
    </location>
</feature>
<dbReference type="CDD" id="cd00075">
    <property type="entry name" value="HATPase"/>
    <property type="match status" value="1"/>
</dbReference>
<dbReference type="Gene3D" id="3.30.565.10">
    <property type="entry name" value="Histidine kinase-like ATPase, C-terminal domain"/>
    <property type="match status" value="1"/>
</dbReference>
<evidence type="ECO:0000256" key="6">
    <source>
        <dbReference type="ARBA" id="ARBA00022553"/>
    </source>
</evidence>
<comment type="caution">
    <text evidence="16">The sequence shown here is derived from an EMBL/GenBank/DDBJ whole genome shotgun (WGS) entry which is preliminary data.</text>
</comment>
<dbReference type="FunFam" id="1.10.287.130:FF:000001">
    <property type="entry name" value="Two-component sensor histidine kinase"/>
    <property type="match status" value="1"/>
</dbReference>
<dbReference type="RefSeq" id="WP_179517968.1">
    <property type="nucleotide sequence ID" value="NZ_JACCAC010000001.1"/>
</dbReference>
<dbReference type="GO" id="GO:0000155">
    <property type="term" value="F:phosphorelay sensor kinase activity"/>
    <property type="evidence" value="ECO:0007669"/>
    <property type="project" value="InterPro"/>
</dbReference>
<evidence type="ECO:0000256" key="9">
    <source>
        <dbReference type="ARBA" id="ARBA00022777"/>
    </source>
</evidence>
<dbReference type="FunFam" id="3.30.565.10:FF:000006">
    <property type="entry name" value="Sensor histidine kinase WalK"/>
    <property type="match status" value="1"/>
</dbReference>
<feature type="domain" description="PAS" evidence="15">
    <location>
        <begin position="425"/>
        <end position="479"/>
    </location>
</feature>
<dbReference type="Pfam" id="PF05231">
    <property type="entry name" value="MASE1"/>
    <property type="match status" value="1"/>
</dbReference>
<evidence type="ECO:0000256" key="1">
    <source>
        <dbReference type="ARBA" id="ARBA00000085"/>
    </source>
</evidence>
<dbReference type="GO" id="GO:0005509">
    <property type="term" value="F:calcium ion binding"/>
    <property type="evidence" value="ECO:0007669"/>
    <property type="project" value="UniProtKB-ARBA"/>
</dbReference>
<feature type="transmembrane region" description="Helical" evidence="13">
    <location>
        <begin position="149"/>
        <end position="170"/>
    </location>
</feature>
<dbReference type="InterPro" id="IPR007895">
    <property type="entry name" value="MASE1"/>
</dbReference>
<dbReference type="SMART" id="SM00091">
    <property type="entry name" value="PAS"/>
    <property type="match status" value="3"/>
</dbReference>
<dbReference type="InterPro" id="IPR003661">
    <property type="entry name" value="HisK_dim/P_dom"/>
</dbReference>
<dbReference type="Pfam" id="PF02518">
    <property type="entry name" value="HATPase_c"/>
    <property type="match status" value="1"/>
</dbReference>
<name>A0A7Y9RUG7_9ACTN</name>
<dbReference type="Pfam" id="PF13426">
    <property type="entry name" value="PAS_9"/>
    <property type="match status" value="1"/>
</dbReference>
<evidence type="ECO:0000256" key="8">
    <source>
        <dbReference type="ARBA" id="ARBA00022692"/>
    </source>
</evidence>
<keyword evidence="12 13" id="KW-0472">Membrane</keyword>
<dbReference type="InterPro" id="IPR036890">
    <property type="entry name" value="HATPase_C_sf"/>
</dbReference>
<dbReference type="SUPFAM" id="SSF47384">
    <property type="entry name" value="Homodimeric domain of signal transducing histidine kinase"/>
    <property type="match status" value="1"/>
</dbReference>
<evidence type="ECO:0000256" key="13">
    <source>
        <dbReference type="SAM" id="Phobius"/>
    </source>
</evidence>
<feature type="transmembrane region" description="Helical" evidence="13">
    <location>
        <begin position="182"/>
        <end position="201"/>
    </location>
</feature>
<evidence type="ECO:0000256" key="3">
    <source>
        <dbReference type="ARBA" id="ARBA00004651"/>
    </source>
</evidence>
<evidence type="ECO:0000259" key="14">
    <source>
        <dbReference type="PROSITE" id="PS50109"/>
    </source>
</evidence>
<proteinExistence type="predicted"/>
<evidence type="ECO:0000259" key="15">
    <source>
        <dbReference type="PROSITE" id="PS50112"/>
    </source>
</evidence>
<gene>
    <name evidence="16" type="ORF">BJ989_001850</name>
</gene>
<dbReference type="CDD" id="cd00082">
    <property type="entry name" value="HisKA"/>
    <property type="match status" value="1"/>
</dbReference>
<evidence type="ECO:0000256" key="2">
    <source>
        <dbReference type="ARBA" id="ARBA00001968"/>
    </source>
</evidence>
<keyword evidence="5" id="KW-1003">Cell membrane</keyword>
<evidence type="ECO:0000256" key="12">
    <source>
        <dbReference type="ARBA" id="ARBA00023136"/>
    </source>
</evidence>
<dbReference type="EC" id="2.7.13.3" evidence="4"/>
<feature type="transmembrane region" description="Helical" evidence="13">
    <location>
        <begin position="121"/>
        <end position="143"/>
    </location>
</feature>
<dbReference type="SUPFAM" id="SSF55785">
    <property type="entry name" value="PYP-like sensor domain (PAS domain)"/>
    <property type="match status" value="3"/>
</dbReference>
<reference evidence="16 17" key="1">
    <citation type="submission" date="2020-07" db="EMBL/GenBank/DDBJ databases">
        <title>Sequencing the genomes of 1000 actinobacteria strains.</title>
        <authorList>
            <person name="Klenk H.-P."/>
        </authorList>
    </citation>
    <scope>NUCLEOTIDE SEQUENCE [LARGE SCALE GENOMIC DNA]</scope>
    <source>
        <strain evidence="16 17">DSM 24552</strain>
    </source>
</reference>
<evidence type="ECO:0000313" key="17">
    <source>
        <dbReference type="Proteomes" id="UP000544110"/>
    </source>
</evidence>
<comment type="catalytic activity">
    <reaction evidence="1">
        <text>ATP + protein L-histidine = ADP + protein N-phospho-L-histidine.</text>
        <dbReference type="EC" id="2.7.13.3"/>
    </reaction>
</comment>
<dbReference type="PANTHER" id="PTHR43047:SF72">
    <property type="entry name" value="OSMOSENSING HISTIDINE PROTEIN KINASE SLN1"/>
    <property type="match status" value="1"/>
</dbReference>
<dbReference type="Gene3D" id="3.30.450.20">
    <property type="entry name" value="PAS domain"/>
    <property type="match status" value="3"/>
</dbReference>
<dbReference type="InterPro" id="IPR013656">
    <property type="entry name" value="PAS_4"/>
</dbReference>
<feature type="transmembrane region" description="Helical" evidence="13">
    <location>
        <begin position="82"/>
        <end position="101"/>
    </location>
</feature>
<accession>A0A7Y9RUG7</accession>
<dbReference type="Pfam" id="PF08448">
    <property type="entry name" value="PAS_4"/>
    <property type="match status" value="2"/>
</dbReference>
<dbReference type="PROSITE" id="PS50109">
    <property type="entry name" value="HIS_KIN"/>
    <property type="match status" value="1"/>
</dbReference>
<dbReference type="InterPro" id="IPR000014">
    <property type="entry name" value="PAS"/>
</dbReference>
<keyword evidence="17" id="KW-1185">Reference proteome</keyword>
<evidence type="ECO:0000256" key="5">
    <source>
        <dbReference type="ARBA" id="ARBA00022475"/>
    </source>
</evidence>